<gene>
    <name evidence="1" type="ORF">TeGR_g3469</name>
</gene>
<evidence type="ECO:0000313" key="2">
    <source>
        <dbReference type="Proteomes" id="UP001165060"/>
    </source>
</evidence>
<feature type="non-terminal residue" evidence="1">
    <location>
        <position position="1"/>
    </location>
</feature>
<protein>
    <submittedName>
        <fullName evidence="1">Uncharacterized protein</fullName>
    </submittedName>
</protein>
<sequence>KRRSFALSLRSCASSPHSSGALLLLSSIVGKMSAPCLRLEILQFSLGLEASVTIDVMKEAVALAGGFLGEERGGGEEAS</sequence>
<dbReference type="EMBL" id="BRYB01000770">
    <property type="protein sequence ID" value="GMI37311.1"/>
    <property type="molecule type" value="Genomic_DNA"/>
</dbReference>
<comment type="caution">
    <text evidence="1">The sequence shown here is derived from an EMBL/GenBank/DDBJ whole genome shotgun (WGS) entry which is preliminary data.</text>
</comment>
<accession>A0ABQ6N170</accession>
<reference evidence="1 2" key="1">
    <citation type="journal article" date="2023" name="Commun. Biol.">
        <title>Genome analysis of Parmales, the sister group of diatoms, reveals the evolutionary specialization of diatoms from phago-mixotrophs to photoautotrophs.</title>
        <authorList>
            <person name="Ban H."/>
            <person name="Sato S."/>
            <person name="Yoshikawa S."/>
            <person name="Yamada K."/>
            <person name="Nakamura Y."/>
            <person name="Ichinomiya M."/>
            <person name="Sato N."/>
            <person name="Blanc-Mathieu R."/>
            <person name="Endo H."/>
            <person name="Kuwata A."/>
            <person name="Ogata H."/>
        </authorList>
    </citation>
    <scope>NUCLEOTIDE SEQUENCE [LARGE SCALE GENOMIC DNA]</scope>
</reference>
<proteinExistence type="predicted"/>
<dbReference type="Proteomes" id="UP001165060">
    <property type="component" value="Unassembled WGS sequence"/>
</dbReference>
<evidence type="ECO:0000313" key="1">
    <source>
        <dbReference type="EMBL" id="GMI37311.1"/>
    </source>
</evidence>
<keyword evidence="2" id="KW-1185">Reference proteome</keyword>
<name>A0ABQ6N170_9STRA</name>
<organism evidence="1 2">
    <name type="scientific">Tetraparma gracilis</name>
    <dbReference type="NCBI Taxonomy" id="2962635"/>
    <lineage>
        <taxon>Eukaryota</taxon>
        <taxon>Sar</taxon>
        <taxon>Stramenopiles</taxon>
        <taxon>Ochrophyta</taxon>
        <taxon>Bolidophyceae</taxon>
        <taxon>Parmales</taxon>
        <taxon>Triparmaceae</taxon>
        <taxon>Tetraparma</taxon>
    </lineage>
</organism>